<name>A0A291FB45_TAXCH</name>
<evidence type="ECO:0000256" key="11">
    <source>
        <dbReference type="ARBA" id="ARBA00023059"/>
    </source>
</evidence>
<dbReference type="InterPro" id="IPR017972">
    <property type="entry name" value="Cyt_P450_CS"/>
</dbReference>
<dbReference type="EMBL" id="MF448677">
    <property type="protein sequence ID" value="ATG29998.1"/>
    <property type="molecule type" value="mRNA"/>
</dbReference>
<evidence type="ECO:0000256" key="5">
    <source>
        <dbReference type="ARBA" id="ARBA00022692"/>
    </source>
</evidence>
<feature type="transmembrane region" description="Helical" evidence="15">
    <location>
        <begin position="6"/>
        <end position="30"/>
    </location>
</feature>
<dbReference type="PROSITE" id="PS00086">
    <property type="entry name" value="CYTOCHROME_P450"/>
    <property type="match status" value="1"/>
</dbReference>
<keyword evidence="4 13" id="KW-0349">Heme</keyword>
<dbReference type="GO" id="GO:0020037">
    <property type="term" value="F:heme binding"/>
    <property type="evidence" value="ECO:0007669"/>
    <property type="project" value="InterPro"/>
</dbReference>
<dbReference type="PRINTS" id="PR00463">
    <property type="entry name" value="EP450I"/>
</dbReference>
<accession>A0A291FB45</accession>
<keyword evidence="7 15" id="KW-1133">Transmembrane helix</keyword>
<dbReference type="InterPro" id="IPR036396">
    <property type="entry name" value="Cyt_P450_sf"/>
</dbReference>
<dbReference type="GO" id="GO:0004497">
    <property type="term" value="F:monooxygenase activity"/>
    <property type="evidence" value="ECO:0007669"/>
    <property type="project" value="UniProtKB-KW"/>
</dbReference>
<keyword evidence="11" id="KW-0876">Taxol biosynthesis</keyword>
<evidence type="ECO:0000256" key="9">
    <source>
        <dbReference type="ARBA" id="ARBA00023004"/>
    </source>
</evidence>
<dbReference type="GO" id="GO:0042617">
    <property type="term" value="P:paclitaxel biosynthetic process"/>
    <property type="evidence" value="ECO:0007669"/>
    <property type="project" value="UniProtKB-UniPathway"/>
</dbReference>
<evidence type="ECO:0000256" key="12">
    <source>
        <dbReference type="ARBA" id="ARBA00023136"/>
    </source>
</evidence>
<evidence type="ECO:0000256" key="14">
    <source>
        <dbReference type="RuleBase" id="RU000461"/>
    </source>
</evidence>
<evidence type="ECO:0000256" key="13">
    <source>
        <dbReference type="PIRSR" id="PIRSR602401-1"/>
    </source>
</evidence>
<keyword evidence="6 13" id="KW-0479">Metal-binding</keyword>
<evidence type="ECO:0000256" key="3">
    <source>
        <dbReference type="ARBA" id="ARBA00010617"/>
    </source>
</evidence>
<evidence type="ECO:0000256" key="15">
    <source>
        <dbReference type="SAM" id="Phobius"/>
    </source>
</evidence>
<dbReference type="AlphaFoldDB" id="A0A291FB45"/>
<evidence type="ECO:0000313" key="16">
    <source>
        <dbReference type="EMBL" id="ATG29998.1"/>
    </source>
</evidence>
<dbReference type="UniPathway" id="UPA00842"/>
<feature type="binding site" description="axial binding residue" evidence="13">
    <location>
        <position position="461"/>
    </location>
    <ligand>
        <name>heme</name>
        <dbReference type="ChEBI" id="CHEBI:30413"/>
    </ligand>
    <ligandPart>
        <name>Fe</name>
        <dbReference type="ChEBI" id="CHEBI:18248"/>
    </ligandPart>
</feature>
<comment type="similarity">
    <text evidence="3 14">Belongs to the cytochrome P450 family.</text>
</comment>
<keyword evidence="8 14" id="KW-0560">Oxidoreductase</keyword>
<comment type="cofactor">
    <cofactor evidence="13">
        <name>heme</name>
        <dbReference type="ChEBI" id="CHEBI:30413"/>
    </cofactor>
</comment>
<proteinExistence type="evidence at transcript level"/>
<dbReference type="FunFam" id="1.10.630.10:FF:000029">
    <property type="entry name" value="Cytochrome P450 734A1"/>
    <property type="match status" value="1"/>
</dbReference>
<protein>
    <submittedName>
        <fullName evidence="16">CYP864B7</fullName>
    </submittedName>
</protein>
<dbReference type="InterPro" id="IPR002401">
    <property type="entry name" value="Cyt_P450_E_grp-I"/>
</dbReference>
<dbReference type="GO" id="GO:0005506">
    <property type="term" value="F:iron ion binding"/>
    <property type="evidence" value="ECO:0007669"/>
    <property type="project" value="InterPro"/>
</dbReference>
<evidence type="ECO:0000256" key="6">
    <source>
        <dbReference type="ARBA" id="ARBA00022723"/>
    </source>
</evidence>
<organism evidence="16">
    <name type="scientific">Taxus chinensis</name>
    <name type="common">Chinese yew</name>
    <name type="synonym">Taxus wallichiana var. chinensis</name>
    <dbReference type="NCBI Taxonomy" id="29808"/>
    <lineage>
        <taxon>Eukaryota</taxon>
        <taxon>Viridiplantae</taxon>
        <taxon>Streptophyta</taxon>
        <taxon>Embryophyta</taxon>
        <taxon>Tracheophyta</taxon>
        <taxon>Spermatophyta</taxon>
        <taxon>Pinopsida</taxon>
        <taxon>Pinidae</taxon>
        <taxon>Conifers II</taxon>
        <taxon>Cupressales</taxon>
        <taxon>Taxaceae</taxon>
        <taxon>Taxus</taxon>
    </lineage>
</organism>
<keyword evidence="9 13" id="KW-0408">Iron</keyword>
<dbReference type="GO" id="GO:0016020">
    <property type="term" value="C:membrane"/>
    <property type="evidence" value="ECO:0007669"/>
    <property type="project" value="UniProtKB-SubCell"/>
</dbReference>
<evidence type="ECO:0000256" key="10">
    <source>
        <dbReference type="ARBA" id="ARBA00023033"/>
    </source>
</evidence>
<evidence type="ECO:0000256" key="2">
    <source>
        <dbReference type="ARBA" id="ARBA00005122"/>
    </source>
</evidence>
<dbReference type="GO" id="GO:0016705">
    <property type="term" value="F:oxidoreductase activity, acting on paired donors, with incorporation or reduction of molecular oxygen"/>
    <property type="evidence" value="ECO:0007669"/>
    <property type="project" value="InterPro"/>
</dbReference>
<evidence type="ECO:0000256" key="7">
    <source>
        <dbReference type="ARBA" id="ARBA00022989"/>
    </source>
</evidence>
<evidence type="ECO:0000256" key="1">
    <source>
        <dbReference type="ARBA" id="ARBA00004370"/>
    </source>
</evidence>
<evidence type="ECO:0000256" key="4">
    <source>
        <dbReference type="ARBA" id="ARBA00022617"/>
    </source>
</evidence>
<reference evidence="16" key="1">
    <citation type="journal article" date="2017" name="Front. Plant Sci.">
        <title>Transcriptome Assembly and Systematic Identification of Novel Cytochrome P450s in Taxus chinensis.</title>
        <authorList>
            <person name="Liao W."/>
            <person name="Zhao S."/>
            <person name="Zhang M."/>
            <person name="Dong K."/>
            <person name="Chen Y."/>
            <person name="Fu C."/>
            <person name="Yu L."/>
        </authorList>
    </citation>
    <scope>NUCLEOTIDE SEQUENCE</scope>
</reference>
<dbReference type="InterPro" id="IPR050665">
    <property type="entry name" value="Cytochrome_P450_Monooxygen"/>
</dbReference>
<dbReference type="InterPro" id="IPR001128">
    <property type="entry name" value="Cyt_P450"/>
</dbReference>
<sequence>MENSQFLVAEFSLGCLALFLLIKLAIVIWWKPRQITNHFKAQGITGPPHKLLFGNSIEYGKLMNAETSKPMKLSHNIVPRVQPHYHYWSKIYGPNFLMWFGPSPMLFVGSWELGKQVLGDKLGNFGKPLSNQLLKDVLGDGLPVLNGEKWAHHRRIINPSFHIDKLKGMVSSMAESIGNMLEVWEKVVKSSCENEVDVSEEFNVLSSDIIARTAFGSNYLQGKHIFDVLAKVTSMTCKDTAKLIVPGYRYLPLKGNRDRWRMHREIKNSLKQLILNREKTGTNTNDLLGSMMNTVRELRNSENNAGLTTDEIIEECKTFFVTGQETTRNFMTYAIFLLAMHPEWQERARTEVLQVCGNCHPTFESQSKLKIVGMILNEVMRLYPTAVSVLREAHKDIILGDLSILAGTQIVFPLLALNHDIALWGEDASEFKPERFSQGLANAAKDDSALFIPFGYGLRICVGQNFAMLEAKIAISMILQRFSFVLSPAYVHAPTSFITLYPQHGVQIILQDLHTTADD</sequence>
<comment type="subcellular location">
    <subcellularLocation>
        <location evidence="1">Membrane</location>
    </subcellularLocation>
</comment>
<keyword evidence="5 15" id="KW-0812">Transmembrane</keyword>
<comment type="pathway">
    <text evidence="2">Alkaloid biosynthesis; taxol biosynthesis.</text>
</comment>
<dbReference type="PRINTS" id="PR00385">
    <property type="entry name" value="P450"/>
</dbReference>
<dbReference type="PANTHER" id="PTHR24282">
    <property type="entry name" value="CYTOCHROME P450 FAMILY MEMBER"/>
    <property type="match status" value="1"/>
</dbReference>
<dbReference type="PANTHER" id="PTHR24282:SF211">
    <property type="entry name" value="CYTOCHROME P450-RELATED"/>
    <property type="match status" value="1"/>
</dbReference>
<dbReference type="SUPFAM" id="SSF48264">
    <property type="entry name" value="Cytochrome P450"/>
    <property type="match status" value="1"/>
</dbReference>
<dbReference type="Gene3D" id="1.10.630.10">
    <property type="entry name" value="Cytochrome P450"/>
    <property type="match status" value="1"/>
</dbReference>
<keyword evidence="12 15" id="KW-0472">Membrane</keyword>
<dbReference type="Pfam" id="PF00067">
    <property type="entry name" value="p450"/>
    <property type="match status" value="1"/>
</dbReference>
<keyword evidence="10 14" id="KW-0503">Monooxygenase</keyword>
<evidence type="ECO:0000256" key="8">
    <source>
        <dbReference type="ARBA" id="ARBA00023002"/>
    </source>
</evidence>